<dbReference type="AlphaFoldDB" id="K1TZ91"/>
<proteinExistence type="predicted"/>
<sequence length="123" mass="13876">LVRIGLAKKEPEEEDRWRTVETDLLNRIDTDLDSLLAEPDFIAALTGRCGFDDGQLVRFADLLVDLVAASDDPDERLRLAGAVGAVCRHLDAKRSPLSRECYPILKELDRLFQEQPNTKNLDK</sequence>
<name>K1TZ91_9ZZZZ</name>
<accession>K1TZ91</accession>
<organism evidence="1">
    <name type="scientific">human gut metagenome</name>
    <dbReference type="NCBI Taxonomy" id="408170"/>
    <lineage>
        <taxon>unclassified sequences</taxon>
        <taxon>metagenomes</taxon>
        <taxon>organismal metagenomes</taxon>
    </lineage>
</organism>
<gene>
    <name evidence="1" type="ORF">LEA_03532</name>
</gene>
<feature type="non-terminal residue" evidence="1">
    <location>
        <position position="1"/>
    </location>
</feature>
<evidence type="ECO:0000313" key="1">
    <source>
        <dbReference type="EMBL" id="EKC78397.1"/>
    </source>
</evidence>
<dbReference type="EMBL" id="AJWY01002343">
    <property type="protein sequence ID" value="EKC78397.1"/>
    <property type="molecule type" value="Genomic_DNA"/>
</dbReference>
<reference evidence="1" key="1">
    <citation type="journal article" date="2013" name="Environ. Microbiol.">
        <title>Microbiota from the distal guts of lean and obese adolescents exhibit partial functional redundancy besides clear differences in community structure.</title>
        <authorList>
            <person name="Ferrer M."/>
            <person name="Ruiz A."/>
            <person name="Lanza F."/>
            <person name="Haange S.B."/>
            <person name="Oberbach A."/>
            <person name="Till H."/>
            <person name="Bargiela R."/>
            <person name="Campoy C."/>
            <person name="Segura M.T."/>
            <person name="Richter M."/>
            <person name="von Bergen M."/>
            <person name="Seifert J."/>
            <person name="Suarez A."/>
        </authorList>
    </citation>
    <scope>NUCLEOTIDE SEQUENCE</scope>
</reference>
<protein>
    <submittedName>
        <fullName evidence="1">Uncharacterized protein</fullName>
    </submittedName>
</protein>
<comment type="caution">
    <text evidence="1">The sequence shown here is derived from an EMBL/GenBank/DDBJ whole genome shotgun (WGS) entry which is preliminary data.</text>
</comment>